<keyword evidence="3" id="KW-0808">Transferase</keyword>
<dbReference type="SUPFAM" id="SSF53756">
    <property type="entry name" value="UDP-Glycosyltransferase/glycogen phosphorylase"/>
    <property type="match status" value="1"/>
</dbReference>
<name>A0ABR9UQF0_9CHRO</name>
<protein>
    <submittedName>
        <fullName evidence="6">Glycosyltransferase</fullName>
    </submittedName>
</protein>
<accession>A0ABR9UQF0</accession>
<sequence>MRILFIVGSFPALSETFILNQITGLIDRGHEVDIYSLNRPENATKVHPDVKSYHLLERTYYAPERAKNSSIRLLQACAMLLASGCRHPIGLMRSLSLFKYKKHLKPIEWFHLIVPFLGKQSYDIVHCQFGMYALKGMLLRDIGAIKGKLVTSFRGFDISWYVQEYGEHVYNELFKKGDFFLSNCEYFRQRVIKFGCNPKKIVVLGSGINCERFFFKPRFPDDGKIRIATTGRLVEKKGMAYSIRAVAKLAESHPNIEYNIIGDGVLKTDLQNLIQELKVGHVVKLLGWKNQQEIIKILDKSHIFVATSVTAKDGNQDAPVNTLKEAMAMGLPVIGTIHGGIPELIEDGISGFLVPERDVDTLAEKIAYLCDRPEIWQQMGQAGRAYVEQHYDTNKLNDQLVQIYEQVLIDRDINNAMNPKLKQAIA</sequence>
<proteinExistence type="inferred from homology"/>
<feature type="domain" description="Glycosyl transferase family 1" evidence="4">
    <location>
        <begin position="216"/>
        <end position="384"/>
    </location>
</feature>
<keyword evidence="7" id="KW-1185">Reference proteome</keyword>
<dbReference type="EMBL" id="JADEWN010000017">
    <property type="protein sequence ID" value="MBE9190504.1"/>
    <property type="molecule type" value="Genomic_DNA"/>
</dbReference>
<dbReference type="Pfam" id="PF13439">
    <property type="entry name" value="Glyco_transf_4"/>
    <property type="match status" value="1"/>
</dbReference>
<evidence type="ECO:0000256" key="1">
    <source>
        <dbReference type="ARBA" id="ARBA00009481"/>
    </source>
</evidence>
<keyword evidence="2" id="KW-0328">Glycosyltransferase</keyword>
<evidence type="ECO:0000259" key="4">
    <source>
        <dbReference type="Pfam" id="PF00534"/>
    </source>
</evidence>
<comment type="similarity">
    <text evidence="1">Belongs to the glycosyltransferase group 1 family. Glycosyltransferase 4 subfamily.</text>
</comment>
<organism evidence="6 7">
    <name type="scientific">Gloeocapsopsis crepidinum LEGE 06123</name>
    <dbReference type="NCBI Taxonomy" id="588587"/>
    <lineage>
        <taxon>Bacteria</taxon>
        <taxon>Bacillati</taxon>
        <taxon>Cyanobacteriota</taxon>
        <taxon>Cyanophyceae</taxon>
        <taxon>Oscillatoriophycideae</taxon>
        <taxon>Chroococcales</taxon>
        <taxon>Chroococcaceae</taxon>
        <taxon>Gloeocapsopsis</taxon>
    </lineage>
</organism>
<evidence type="ECO:0000256" key="2">
    <source>
        <dbReference type="ARBA" id="ARBA00022676"/>
    </source>
</evidence>
<feature type="domain" description="Glycosyltransferase subfamily 4-like N-terminal" evidence="5">
    <location>
        <begin position="15"/>
        <end position="212"/>
    </location>
</feature>
<dbReference type="InterPro" id="IPR028098">
    <property type="entry name" value="Glyco_trans_4-like_N"/>
</dbReference>
<dbReference type="PANTHER" id="PTHR12526">
    <property type="entry name" value="GLYCOSYLTRANSFERASE"/>
    <property type="match status" value="1"/>
</dbReference>
<evidence type="ECO:0000313" key="7">
    <source>
        <dbReference type="Proteomes" id="UP000651156"/>
    </source>
</evidence>
<dbReference type="Proteomes" id="UP000651156">
    <property type="component" value="Unassembled WGS sequence"/>
</dbReference>
<dbReference type="Gene3D" id="3.40.50.2000">
    <property type="entry name" value="Glycogen Phosphorylase B"/>
    <property type="match status" value="2"/>
</dbReference>
<dbReference type="RefSeq" id="WP_193931684.1">
    <property type="nucleotide sequence ID" value="NZ_CAWPMZ010000036.1"/>
</dbReference>
<gene>
    <name evidence="6" type="ORF">IQ230_09055</name>
</gene>
<evidence type="ECO:0000259" key="5">
    <source>
        <dbReference type="Pfam" id="PF13439"/>
    </source>
</evidence>
<reference evidence="6 7" key="1">
    <citation type="submission" date="2020-10" db="EMBL/GenBank/DDBJ databases">
        <authorList>
            <person name="Castelo-Branco R."/>
            <person name="Eusebio N."/>
            <person name="Adriana R."/>
            <person name="Vieira A."/>
            <person name="Brugerolle De Fraissinette N."/>
            <person name="Rezende De Castro R."/>
            <person name="Schneider M.P."/>
            <person name="Vasconcelos V."/>
            <person name="Leao P.N."/>
        </authorList>
    </citation>
    <scope>NUCLEOTIDE SEQUENCE [LARGE SCALE GENOMIC DNA]</scope>
    <source>
        <strain evidence="6 7">LEGE 06123</strain>
    </source>
</reference>
<dbReference type="InterPro" id="IPR001296">
    <property type="entry name" value="Glyco_trans_1"/>
</dbReference>
<dbReference type="Pfam" id="PF00534">
    <property type="entry name" value="Glycos_transf_1"/>
    <property type="match status" value="1"/>
</dbReference>
<evidence type="ECO:0000313" key="6">
    <source>
        <dbReference type="EMBL" id="MBE9190504.1"/>
    </source>
</evidence>
<dbReference type="PANTHER" id="PTHR12526:SF640">
    <property type="entry name" value="COLANIC ACID BIOSYNTHESIS GLYCOSYLTRANSFERASE WCAL-RELATED"/>
    <property type="match status" value="1"/>
</dbReference>
<evidence type="ECO:0000256" key="3">
    <source>
        <dbReference type="ARBA" id="ARBA00022679"/>
    </source>
</evidence>
<comment type="caution">
    <text evidence="6">The sequence shown here is derived from an EMBL/GenBank/DDBJ whole genome shotgun (WGS) entry which is preliminary data.</text>
</comment>